<dbReference type="PANTHER" id="PTHR47188">
    <property type="entry name" value="PROTEIN TAR1"/>
    <property type="match status" value="1"/>
</dbReference>
<reference evidence="2 3" key="1">
    <citation type="submission" date="2023-03" db="EMBL/GenBank/DDBJ databases">
        <title>High recombination rates correlate with genetic variation in Cardiocondyla obscurior ants.</title>
        <authorList>
            <person name="Errbii M."/>
        </authorList>
    </citation>
    <scope>NUCLEOTIDE SEQUENCE [LARGE SCALE GENOMIC DNA]</scope>
    <source>
        <strain evidence="2">Alpha-2009</strain>
        <tissue evidence="2">Whole body</tissue>
    </source>
</reference>
<accession>A0AAW2E4P0</accession>
<organism evidence="2 3">
    <name type="scientific">Cardiocondyla obscurior</name>
    <dbReference type="NCBI Taxonomy" id="286306"/>
    <lineage>
        <taxon>Eukaryota</taxon>
        <taxon>Metazoa</taxon>
        <taxon>Ecdysozoa</taxon>
        <taxon>Arthropoda</taxon>
        <taxon>Hexapoda</taxon>
        <taxon>Insecta</taxon>
        <taxon>Pterygota</taxon>
        <taxon>Neoptera</taxon>
        <taxon>Endopterygota</taxon>
        <taxon>Hymenoptera</taxon>
        <taxon>Apocrita</taxon>
        <taxon>Aculeata</taxon>
        <taxon>Formicoidea</taxon>
        <taxon>Formicidae</taxon>
        <taxon>Myrmicinae</taxon>
        <taxon>Cardiocondyla</taxon>
    </lineage>
</organism>
<dbReference type="EMBL" id="JADYXP020000045">
    <property type="protein sequence ID" value="KAL0098623.1"/>
    <property type="molecule type" value="Genomic_DNA"/>
</dbReference>
<dbReference type="GO" id="GO:0043457">
    <property type="term" value="P:regulation of cellular respiration"/>
    <property type="evidence" value="ECO:0007669"/>
    <property type="project" value="InterPro"/>
</dbReference>
<evidence type="ECO:0000256" key="1">
    <source>
        <dbReference type="SAM" id="MobiDB-lite"/>
    </source>
</evidence>
<sequence>MVRLVFRPYTQFRRSICTSESLRTSIRVSPDFRARTGDGARSVSLRVPWRALATASTHSRVCELRPDTLRFFSTFPHGTCSLSVSWSYLALDGVYHPLRAALSSNPTLRRDPPETRTGRYGPGTLCG</sequence>
<feature type="compositionally biased region" description="Basic and acidic residues" evidence="1">
    <location>
        <begin position="108"/>
        <end position="117"/>
    </location>
</feature>
<dbReference type="PANTHER" id="PTHR47188:SF1">
    <property type="entry name" value="PROTEIN TAR1"/>
    <property type="match status" value="1"/>
</dbReference>
<dbReference type="AlphaFoldDB" id="A0AAW2E4P0"/>
<comment type="caution">
    <text evidence="2">The sequence shown here is derived from an EMBL/GenBank/DDBJ whole genome shotgun (WGS) entry which is preliminary data.</text>
</comment>
<feature type="region of interest" description="Disordered" evidence="1">
    <location>
        <begin position="105"/>
        <end position="127"/>
    </location>
</feature>
<evidence type="ECO:0000313" key="2">
    <source>
        <dbReference type="EMBL" id="KAL0098623.1"/>
    </source>
</evidence>
<proteinExistence type="predicted"/>
<gene>
    <name evidence="2" type="ORF">PUN28_020579</name>
</gene>
<name>A0AAW2E4P0_9HYME</name>
<protein>
    <submittedName>
        <fullName evidence="2">Uncharacterized protein</fullName>
    </submittedName>
</protein>
<keyword evidence="3" id="KW-1185">Reference proteome</keyword>
<dbReference type="Proteomes" id="UP001430953">
    <property type="component" value="Unassembled WGS sequence"/>
</dbReference>
<evidence type="ECO:0000313" key="3">
    <source>
        <dbReference type="Proteomes" id="UP001430953"/>
    </source>
</evidence>
<dbReference type="InterPro" id="IPR044792">
    <property type="entry name" value="TAR1"/>
</dbReference>